<dbReference type="Pfam" id="PF00665">
    <property type="entry name" value="rve"/>
    <property type="match status" value="1"/>
</dbReference>
<dbReference type="EMBL" id="LAZR01018986">
    <property type="protein sequence ID" value="KKL94207.1"/>
    <property type="molecule type" value="Genomic_DNA"/>
</dbReference>
<dbReference type="Gene3D" id="3.30.420.10">
    <property type="entry name" value="Ribonuclease H-like superfamily/Ribonuclease H"/>
    <property type="match status" value="1"/>
</dbReference>
<dbReference type="PROSITE" id="PS50994">
    <property type="entry name" value="INTEGRASE"/>
    <property type="match status" value="1"/>
</dbReference>
<feature type="non-terminal residue" evidence="3">
    <location>
        <position position="1"/>
    </location>
</feature>
<dbReference type="GO" id="GO:0015074">
    <property type="term" value="P:DNA integration"/>
    <property type="evidence" value="ECO:0007669"/>
    <property type="project" value="InterPro"/>
</dbReference>
<organism evidence="3">
    <name type="scientific">marine sediment metagenome</name>
    <dbReference type="NCBI Taxonomy" id="412755"/>
    <lineage>
        <taxon>unclassified sequences</taxon>
        <taxon>metagenomes</taxon>
        <taxon>ecological metagenomes</taxon>
    </lineage>
</organism>
<dbReference type="NCBIfam" id="NF033516">
    <property type="entry name" value="transpos_IS3"/>
    <property type="match status" value="1"/>
</dbReference>
<dbReference type="InterPro" id="IPR048020">
    <property type="entry name" value="Transpos_IS3"/>
</dbReference>
<gene>
    <name evidence="3" type="ORF">LCGC14_1866970</name>
</gene>
<feature type="domain" description="Integrase catalytic" evidence="2">
    <location>
        <begin position="89"/>
        <end position="255"/>
    </location>
</feature>
<accession>A0A0F9J4U8</accession>
<sequence length="306" mass="35228">IQVDQRAEAQRPEPSNKLSSAERQAILEVSNEPKYARSPPSQIVPALLDEGIYLGSESSYYRILNEHGQLNHRGRSQAPRKSKKPTSHMACGPNEVWSWDITYLASTVRGLFYYLYLFEDIFSRKIVGYEVHERECGERAAELIQRCMLREQCLNKPLVLHSDNGAPMKSQTMKAKMEELGVLSSYSRPRVSNDNPFSESLFRTLKYRPEWPSSGFYSLSDARDWVENFSGWYNNEHRHSKLNFVTPAQRHAGQDRELLLKRKQVLETARAARPDRWSKDVRNCEPVGAVTLNPEEQKQLPIKMAA</sequence>
<proteinExistence type="predicted"/>
<evidence type="ECO:0000259" key="2">
    <source>
        <dbReference type="PROSITE" id="PS50994"/>
    </source>
</evidence>
<feature type="compositionally biased region" description="Basic and acidic residues" evidence="1">
    <location>
        <begin position="1"/>
        <end position="11"/>
    </location>
</feature>
<evidence type="ECO:0000313" key="3">
    <source>
        <dbReference type="EMBL" id="KKL94207.1"/>
    </source>
</evidence>
<dbReference type="PANTHER" id="PTHR46889">
    <property type="entry name" value="TRANSPOSASE INSF FOR INSERTION SEQUENCE IS3B-RELATED"/>
    <property type="match status" value="1"/>
</dbReference>
<feature type="region of interest" description="Disordered" evidence="1">
    <location>
        <begin position="1"/>
        <end position="22"/>
    </location>
</feature>
<dbReference type="SUPFAM" id="SSF53098">
    <property type="entry name" value="Ribonuclease H-like"/>
    <property type="match status" value="1"/>
</dbReference>
<dbReference type="InterPro" id="IPR001584">
    <property type="entry name" value="Integrase_cat-core"/>
</dbReference>
<dbReference type="PANTHER" id="PTHR46889:SF4">
    <property type="entry name" value="TRANSPOSASE INSO FOR INSERTION SEQUENCE ELEMENT IS911B-RELATED"/>
    <property type="match status" value="1"/>
</dbReference>
<dbReference type="GO" id="GO:0003676">
    <property type="term" value="F:nucleic acid binding"/>
    <property type="evidence" value="ECO:0007669"/>
    <property type="project" value="InterPro"/>
</dbReference>
<reference evidence="3" key="1">
    <citation type="journal article" date="2015" name="Nature">
        <title>Complex archaea that bridge the gap between prokaryotes and eukaryotes.</title>
        <authorList>
            <person name="Spang A."/>
            <person name="Saw J.H."/>
            <person name="Jorgensen S.L."/>
            <person name="Zaremba-Niedzwiedzka K."/>
            <person name="Martijn J."/>
            <person name="Lind A.E."/>
            <person name="van Eijk R."/>
            <person name="Schleper C."/>
            <person name="Guy L."/>
            <person name="Ettema T.J."/>
        </authorList>
    </citation>
    <scope>NUCLEOTIDE SEQUENCE</scope>
</reference>
<dbReference type="AlphaFoldDB" id="A0A0F9J4U8"/>
<dbReference type="InterPro" id="IPR036397">
    <property type="entry name" value="RNaseH_sf"/>
</dbReference>
<dbReference type="InterPro" id="IPR012337">
    <property type="entry name" value="RNaseH-like_sf"/>
</dbReference>
<comment type="caution">
    <text evidence="3">The sequence shown here is derived from an EMBL/GenBank/DDBJ whole genome shotgun (WGS) entry which is preliminary data.</text>
</comment>
<protein>
    <recommendedName>
        <fullName evidence="2">Integrase catalytic domain-containing protein</fullName>
    </recommendedName>
</protein>
<evidence type="ECO:0000256" key="1">
    <source>
        <dbReference type="SAM" id="MobiDB-lite"/>
    </source>
</evidence>
<dbReference type="InterPro" id="IPR050900">
    <property type="entry name" value="Transposase_IS3/IS150/IS904"/>
</dbReference>
<name>A0A0F9J4U8_9ZZZZ</name>